<evidence type="ECO:0000256" key="7">
    <source>
        <dbReference type="ARBA" id="ARBA00022980"/>
    </source>
</evidence>
<dbReference type="GO" id="GO:0000049">
    <property type="term" value="F:tRNA binding"/>
    <property type="evidence" value="ECO:0007669"/>
    <property type="project" value="UniProtKB-KW"/>
</dbReference>
<evidence type="ECO:0000256" key="9">
    <source>
        <dbReference type="ARBA" id="ARBA00035241"/>
    </source>
</evidence>
<keyword evidence="3 10" id="KW-0820">tRNA-binding</keyword>
<dbReference type="PROSITE" id="PS01199">
    <property type="entry name" value="RIBOSOMAL_L1"/>
    <property type="match status" value="1"/>
</dbReference>
<dbReference type="Proteomes" id="UP000242288">
    <property type="component" value="Unassembled WGS sequence"/>
</dbReference>
<dbReference type="Pfam" id="PF00687">
    <property type="entry name" value="Ribosomal_L1"/>
    <property type="match status" value="1"/>
</dbReference>
<gene>
    <name evidence="10" type="primary">rplA</name>
    <name evidence="12" type="ORF">C0186_03195</name>
</gene>
<reference evidence="12 13" key="1">
    <citation type="submission" date="2018-01" db="EMBL/GenBank/DDBJ databases">
        <title>Metagenomic assembled genomes from two thermal pools in the Uzon Caldera, Kamchatka, Russia.</title>
        <authorList>
            <person name="Wilkins L."/>
            <person name="Ettinger C."/>
        </authorList>
    </citation>
    <scope>NUCLEOTIDE SEQUENCE [LARGE SCALE GENOMIC DNA]</scope>
    <source>
        <strain evidence="12">ZAV-04</strain>
    </source>
</reference>
<evidence type="ECO:0000256" key="11">
    <source>
        <dbReference type="RuleBase" id="RU000659"/>
    </source>
</evidence>
<keyword evidence="5 10" id="KW-0810">Translation regulation</keyword>
<dbReference type="GO" id="GO:0015934">
    <property type="term" value="C:large ribosomal subunit"/>
    <property type="evidence" value="ECO:0007669"/>
    <property type="project" value="InterPro"/>
</dbReference>
<evidence type="ECO:0000313" key="12">
    <source>
        <dbReference type="EMBL" id="PMP71696.1"/>
    </source>
</evidence>
<comment type="function">
    <text evidence="10">Protein L1 is also a translational repressor protein, it controls the translation of the L11 operon by binding to its mRNA.</text>
</comment>
<dbReference type="PIRSF" id="PIRSF002155">
    <property type="entry name" value="Ribosomal_L1"/>
    <property type="match status" value="1"/>
</dbReference>
<keyword evidence="2 10" id="KW-0678">Repressor</keyword>
<dbReference type="HAMAP" id="MF_01318_B">
    <property type="entry name" value="Ribosomal_uL1_B"/>
    <property type="match status" value="1"/>
</dbReference>
<proteinExistence type="inferred from homology"/>
<comment type="function">
    <text evidence="10">Binds directly to 23S rRNA. The L1 stalk is quite mobile in the ribosome, and is involved in E site tRNA release.</text>
</comment>
<dbReference type="InterPro" id="IPR016095">
    <property type="entry name" value="Ribosomal_uL1_3-a/b-sand"/>
</dbReference>
<dbReference type="GO" id="GO:0006412">
    <property type="term" value="P:translation"/>
    <property type="evidence" value="ECO:0007669"/>
    <property type="project" value="UniProtKB-UniRule"/>
</dbReference>
<dbReference type="PANTHER" id="PTHR36427:SF3">
    <property type="entry name" value="LARGE RIBOSOMAL SUBUNIT PROTEIN UL1M"/>
    <property type="match status" value="1"/>
</dbReference>
<evidence type="ECO:0000313" key="13">
    <source>
        <dbReference type="Proteomes" id="UP000242288"/>
    </source>
</evidence>
<organism evidence="12 13">
    <name type="scientific">Thermodesulfovibrio aggregans</name>
    <dbReference type="NCBI Taxonomy" id="86166"/>
    <lineage>
        <taxon>Bacteria</taxon>
        <taxon>Pseudomonadati</taxon>
        <taxon>Nitrospirota</taxon>
        <taxon>Thermodesulfovibrionia</taxon>
        <taxon>Thermodesulfovibrionales</taxon>
        <taxon>Thermodesulfovibrionaceae</taxon>
        <taxon>Thermodesulfovibrio</taxon>
    </lineage>
</organism>
<keyword evidence="7 10" id="KW-0689">Ribosomal protein</keyword>
<evidence type="ECO:0000256" key="1">
    <source>
        <dbReference type="ARBA" id="ARBA00010531"/>
    </source>
</evidence>
<dbReference type="GO" id="GO:0003735">
    <property type="term" value="F:structural constituent of ribosome"/>
    <property type="evidence" value="ECO:0007669"/>
    <property type="project" value="InterPro"/>
</dbReference>
<keyword evidence="6 10" id="KW-0694">RNA-binding</keyword>
<protein>
    <recommendedName>
        <fullName evidence="9 10">Large ribosomal subunit protein uL1</fullName>
    </recommendedName>
</protein>
<dbReference type="InterPro" id="IPR028364">
    <property type="entry name" value="Ribosomal_uL1/biogenesis"/>
</dbReference>
<dbReference type="Gene3D" id="3.30.190.20">
    <property type="match status" value="1"/>
</dbReference>
<dbReference type="AlphaFoldDB" id="A0A2J6WMS3"/>
<evidence type="ECO:0000256" key="2">
    <source>
        <dbReference type="ARBA" id="ARBA00022491"/>
    </source>
</evidence>
<evidence type="ECO:0000256" key="8">
    <source>
        <dbReference type="ARBA" id="ARBA00023274"/>
    </source>
</evidence>
<evidence type="ECO:0000256" key="5">
    <source>
        <dbReference type="ARBA" id="ARBA00022845"/>
    </source>
</evidence>
<dbReference type="SUPFAM" id="SSF56808">
    <property type="entry name" value="Ribosomal protein L1"/>
    <property type="match status" value="1"/>
</dbReference>
<name>A0A2J6WMS3_9BACT</name>
<keyword evidence="4 10" id="KW-0699">rRNA-binding</keyword>
<evidence type="ECO:0000256" key="10">
    <source>
        <dbReference type="HAMAP-Rule" id="MF_01318"/>
    </source>
</evidence>
<comment type="similarity">
    <text evidence="1 10 11">Belongs to the universal ribosomal protein uL1 family.</text>
</comment>
<dbReference type="NCBIfam" id="TIGR01169">
    <property type="entry name" value="rplA_bact"/>
    <property type="match status" value="1"/>
</dbReference>
<dbReference type="GO" id="GO:0019843">
    <property type="term" value="F:rRNA binding"/>
    <property type="evidence" value="ECO:0007669"/>
    <property type="project" value="UniProtKB-UniRule"/>
</dbReference>
<dbReference type="PANTHER" id="PTHR36427">
    <property type="entry name" value="54S RIBOSOMAL PROTEIN L1, MITOCHONDRIAL"/>
    <property type="match status" value="1"/>
</dbReference>
<sequence>MGKKLAAVKEKLDTTREYTLEEAIDFLKENSFTKFDETVEMAINLGVDPRKSDQVVRSTVVLPHGTGKQVRVLVFAKGEKEKEAEQAGADYIGAEDLIEKIQQGWLEFDRAIATPDMMSQVGKLGKILGPRGLMPNPKLGTVTFDIAKAVKEAKAGKIEYRTDKGGVVHVPIGKLSFDKEKLVENAIAVLKSVIKAKPPTSKGKYIKKVVLSSTMGPGLKIDISKLKL</sequence>
<dbReference type="Gene3D" id="3.40.50.790">
    <property type="match status" value="1"/>
</dbReference>
<dbReference type="GO" id="GO:0006417">
    <property type="term" value="P:regulation of translation"/>
    <property type="evidence" value="ECO:0007669"/>
    <property type="project" value="UniProtKB-KW"/>
</dbReference>
<dbReference type="InterPro" id="IPR002143">
    <property type="entry name" value="Ribosomal_uL1"/>
</dbReference>
<dbReference type="FunFam" id="3.40.50.790:FF:000001">
    <property type="entry name" value="50S ribosomal protein L1"/>
    <property type="match status" value="1"/>
</dbReference>
<dbReference type="EMBL" id="PNIO01000024">
    <property type="protein sequence ID" value="PMP71696.1"/>
    <property type="molecule type" value="Genomic_DNA"/>
</dbReference>
<comment type="caution">
    <text evidence="12">The sequence shown here is derived from an EMBL/GenBank/DDBJ whole genome shotgun (WGS) entry which is preliminary data.</text>
</comment>
<accession>A0A2J6WMS3</accession>
<evidence type="ECO:0000256" key="4">
    <source>
        <dbReference type="ARBA" id="ARBA00022730"/>
    </source>
</evidence>
<evidence type="ECO:0000256" key="6">
    <source>
        <dbReference type="ARBA" id="ARBA00022884"/>
    </source>
</evidence>
<dbReference type="CDD" id="cd00403">
    <property type="entry name" value="Ribosomal_L1"/>
    <property type="match status" value="1"/>
</dbReference>
<dbReference type="InterPro" id="IPR023673">
    <property type="entry name" value="Ribosomal_uL1_CS"/>
</dbReference>
<evidence type="ECO:0000256" key="3">
    <source>
        <dbReference type="ARBA" id="ARBA00022555"/>
    </source>
</evidence>
<comment type="subunit">
    <text evidence="10">Part of the 50S ribosomal subunit.</text>
</comment>
<dbReference type="InterPro" id="IPR023674">
    <property type="entry name" value="Ribosomal_uL1-like"/>
</dbReference>
<dbReference type="InterPro" id="IPR005878">
    <property type="entry name" value="Ribosom_uL1_bac-type"/>
</dbReference>
<keyword evidence="8 10" id="KW-0687">Ribonucleoprotein</keyword>